<evidence type="ECO:0000256" key="1">
    <source>
        <dbReference type="SAM" id="MobiDB-lite"/>
    </source>
</evidence>
<dbReference type="GO" id="GO:0005975">
    <property type="term" value="P:carbohydrate metabolic process"/>
    <property type="evidence" value="ECO:0007669"/>
    <property type="project" value="InterPro"/>
</dbReference>
<organism evidence="3 4">
    <name type="scientific">Boseongicola aestuarii</name>
    <dbReference type="NCBI Taxonomy" id="1470561"/>
    <lineage>
        <taxon>Bacteria</taxon>
        <taxon>Pseudomonadati</taxon>
        <taxon>Pseudomonadota</taxon>
        <taxon>Alphaproteobacteria</taxon>
        <taxon>Rhodobacterales</taxon>
        <taxon>Paracoccaceae</taxon>
        <taxon>Boseongicola</taxon>
    </lineage>
</organism>
<gene>
    <name evidence="3" type="ORF">BOA8489_00214</name>
</gene>
<dbReference type="Proteomes" id="UP000201838">
    <property type="component" value="Unassembled WGS sequence"/>
</dbReference>
<name>A0A238IWS0_9RHOB</name>
<dbReference type="InterPro" id="IPR006837">
    <property type="entry name" value="Divergent_DAC"/>
</dbReference>
<feature type="transmembrane region" description="Helical" evidence="2">
    <location>
        <begin position="6"/>
        <end position="27"/>
    </location>
</feature>
<feature type="region of interest" description="Disordered" evidence="1">
    <location>
        <begin position="49"/>
        <end position="110"/>
    </location>
</feature>
<protein>
    <submittedName>
        <fullName evidence="3">Divergent polysaccharide deacetylase</fullName>
    </submittedName>
</protein>
<dbReference type="RefSeq" id="WP_176440167.1">
    <property type="nucleotide sequence ID" value="NZ_FXXQ01000001.1"/>
</dbReference>
<dbReference type="Gene3D" id="3.20.20.370">
    <property type="entry name" value="Glycoside hydrolase/deacetylase"/>
    <property type="match status" value="1"/>
</dbReference>
<keyword evidence="4" id="KW-1185">Reference proteome</keyword>
<keyword evidence="2" id="KW-0472">Membrane</keyword>
<dbReference type="CDD" id="cd10936">
    <property type="entry name" value="CE4_DAC2"/>
    <property type="match status" value="1"/>
</dbReference>
<sequence length="515" mass="53460">MARGFLAGIFWGGIVGFAMLAVSSFVFGRQELSLPRPEAVPVEVPAGTEFDQARPETDPVVPEAETRPDAEQVSGVVAPEDAVETPPSFDTSSLEVPQPSVDGPGGLAQTPDVAEEIDITVTGPAGSSADVPAAGPELVAPDVPGTAPETATDAPVEGQAPDADDVAVVAPEVVDEPAPVTPAPDVSESPEKVTPRIIETDSALVPSAPAAPEAVEAPVADEAPNAIIRVDGGESEFFRPVDEIGNMAQNVETDRLPRIGSDPVEVAPVLPSDDASQDATDTTPQETLRLDTGDALTRWATAFEAPDDKPLMSIVLVHEGDAALAQDVVDGLPAAVSFGVNAGSPGAATIARAYRDMGREVVMIPSLPFEATPQDVEVALRVNFETIPEAVAVMDNSGDSFQSNRSAVAQVVDVVTASGHGLITFPRGLNTAHQRAERAGVPTGLIFRDIDGADETNEQIRRAMDRAAFRARQNEAVILVGRTEATTLEALAEWVLGNRAASVTLAPISAALMAD</sequence>
<dbReference type="InterPro" id="IPR011330">
    <property type="entry name" value="Glyco_hydro/deAcase_b/a-brl"/>
</dbReference>
<dbReference type="Pfam" id="PF04748">
    <property type="entry name" value="Polysacc_deac_2"/>
    <property type="match status" value="1"/>
</dbReference>
<evidence type="ECO:0000256" key="2">
    <source>
        <dbReference type="SAM" id="Phobius"/>
    </source>
</evidence>
<proteinExistence type="predicted"/>
<evidence type="ECO:0000313" key="3">
    <source>
        <dbReference type="EMBL" id="SMX22124.1"/>
    </source>
</evidence>
<accession>A0A238IWS0</accession>
<keyword evidence="2" id="KW-0812">Transmembrane</keyword>
<dbReference type="SUPFAM" id="SSF88713">
    <property type="entry name" value="Glycoside hydrolase/deacetylase"/>
    <property type="match status" value="1"/>
</dbReference>
<evidence type="ECO:0000313" key="4">
    <source>
        <dbReference type="Proteomes" id="UP000201838"/>
    </source>
</evidence>
<dbReference type="EMBL" id="FXXQ01000001">
    <property type="protein sequence ID" value="SMX22124.1"/>
    <property type="molecule type" value="Genomic_DNA"/>
</dbReference>
<dbReference type="AlphaFoldDB" id="A0A238IWS0"/>
<reference evidence="3 4" key="1">
    <citation type="submission" date="2017-05" db="EMBL/GenBank/DDBJ databases">
        <authorList>
            <person name="Song R."/>
            <person name="Chenine A.L."/>
            <person name="Ruprecht R.M."/>
        </authorList>
    </citation>
    <scope>NUCLEOTIDE SEQUENCE [LARGE SCALE GENOMIC DNA]</scope>
    <source>
        <strain evidence="3 4">CECT 8489</strain>
    </source>
</reference>
<keyword evidence="2" id="KW-1133">Transmembrane helix</keyword>